<dbReference type="Proteomes" id="UP000237481">
    <property type="component" value="Unassembled WGS sequence"/>
</dbReference>
<dbReference type="Gene3D" id="2.40.70.10">
    <property type="entry name" value="Acid Proteases"/>
    <property type="match status" value="2"/>
</dbReference>
<keyword evidence="3" id="KW-0732">Signal</keyword>
<dbReference type="InterPro" id="IPR001461">
    <property type="entry name" value="Aspartic_peptidase_A1"/>
</dbReference>
<dbReference type="OrthoDB" id="771136at2759"/>
<dbReference type="PRINTS" id="PR00792">
    <property type="entry name" value="PEPSIN"/>
</dbReference>
<evidence type="ECO:0000259" key="4">
    <source>
        <dbReference type="PROSITE" id="PS51767"/>
    </source>
</evidence>
<accession>A0A2S4L2Z4</accession>
<feature type="active site" evidence="2">
    <location>
        <position position="86"/>
    </location>
</feature>
<dbReference type="GO" id="GO:0006508">
    <property type="term" value="P:proteolysis"/>
    <property type="evidence" value="ECO:0007669"/>
    <property type="project" value="InterPro"/>
</dbReference>
<organism evidence="5 6">
    <name type="scientific">Tolypocladium paradoxum</name>
    <dbReference type="NCBI Taxonomy" id="94208"/>
    <lineage>
        <taxon>Eukaryota</taxon>
        <taxon>Fungi</taxon>
        <taxon>Dikarya</taxon>
        <taxon>Ascomycota</taxon>
        <taxon>Pezizomycotina</taxon>
        <taxon>Sordariomycetes</taxon>
        <taxon>Hypocreomycetidae</taxon>
        <taxon>Hypocreales</taxon>
        <taxon>Ophiocordycipitaceae</taxon>
        <taxon>Tolypocladium</taxon>
    </lineage>
</organism>
<sequence length="409" mass="44238">MLSTLLPLAALPLAAHALIDFPADNRMVQEPGMIRYPITVSEGAPSKNNVLRRQNSVDLSPQKTGYFYSIQVNMGTPAQAVSVNFDTGSDELWVNPVCSKSTDAKFCETFGRFNGSQTFVDLHKNATIRYGTGYADIEYGYDYIQIGSAKISQQMFGVATDSKFAVTGILGAGPSLSGWDNSYPRVVDSLAKQGFTNSRAFSLDIRSLESNRGSVVFGGIDTQKFSGKLEKRPIIPAASSPDGHTRYWIYLDGISVTKRNGSVIDIFDQPNGQAVLLDSGYTVSALPKAIFDKILAAFPDAKPPPQGTDLYQVPCSTGNSSTDYVNFKFGQTVINVAYNDFIWHQPQYGICVLGVTADDNLPVLGDTFLRAAYAVYDQDNRNIHLANSKDCGSNLVAIGKGPDAVPSVA</sequence>
<feature type="domain" description="Peptidase A1" evidence="4">
    <location>
        <begin position="68"/>
        <end position="386"/>
    </location>
</feature>
<comment type="similarity">
    <text evidence="1">Belongs to the peptidase A1 family.</text>
</comment>
<dbReference type="InterPro" id="IPR021109">
    <property type="entry name" value="Peptidase_aspartic_dom_sf"/>
</dbReference>
<dbReference type="InterPro" id="IPR033121">
    <property type="entry name" value="PEPTIDASE_A1"/>
</dbReference>
<feature type="signal peptide" evidence="3">
    <location>
        <begin position="1"/>
        <end position="17"/>
    </location>
</feature>
<dbReference type="PANTHER" id="PTHR47966">
    <property type="entry name" value="BETA-SITE APP-CLEAVING ENZYME, ISOFORM A-RELATED"/>
    <property type="match status" value="1"/>
</dbReference>
<dbReference type="EMBL" id="PKSG01000302">
    <property type="protein sequence ID" value="POR36777.1"/>
    <property type="molecule type" value="Genomic_DNA"/>
</dbReference>
<comment type="caution">
    <text evidence="5">The sequence shown here is derived from an EMBL/GenBank/DDBJ whole genome shotgun (WGS) entry which is preliminary data.</text>
</comment>
<proteinExistence type="inferred from homology"/>
<keyword evidence="6" id="KW-1185">Reference proteome</keyword>
<dbReference type="SUPFAM" id="SSF50630">
    <property type="entry name" value="Acid proteases"/>
    <property type="match status" value="1"/>
</dbReference>
<dbReference type="GO" id="GO:0004190">
    <property type="term" value="F:aspartic-type endopeptidase activity"/>
    <property type="evidence" value="ECO:0007669"/>
    <property type="project" value="InterPro"/>
</dbReference>
<dbReference type="PANTHER" id="PTHR47966:SF65">
    <property type="entry name" value="ASPARTIC-TYPE ENDOPEPTIDASE"/>
    <property type="match status" value="1"/>
</dbReference>
<evidence type="ECO:0000313" key="6">
    <source>
        <dbReference type="Proteomes" id="UP000237481"/>
    </source>
</evidence>
<dbReference type="PROSITE" id="PS51767">
    <property type="entry name" value="PEPTIDASE_A1"/>
    <property type="match status" value="1"/>
</dbReference>
<evidence type="ECO:0000256" key="3">
    <source>
        <dbReference type="SAM" id="SignalP"/>
    </source>
</evidence>
<dbReference type="STRING" id="94208.A0A2S4L2Z4"/>
<evidence type="ECO:0000256" key="1">
    <source>
        <dbReference type="ARBA" id="ARBA00007447"/>
    </source>
</evidence>
<feature type="chain" id="PRO_5015554900" evidence="3">
    <location>
        <begin position="18"/>
        <end position="409"/>
    </location>
</feature>
<protein>
    <submittedName>
        <fullName evidence="5">Secreted aspartic proteinase</fullName>
    </submittedName>
</protein>
<gene>
    <name evidence="5" type="ORF">TPAR_03065</name>
</gene>
<reference evidence="5 6" key="1">
    <citation type="submission" date="2018-01" db="EMBL/GenBank/DDBJ databases">
        <title>Harnessing the power of phylogenomics to disentangle the directionality and signatures of interkingdom host jumping in the parasitic fungal genus Tolypocladium.</title>
        <authorList>
            <person name="Quandt C.A."/>
            <person name="Patterson W."/>
            <person name="Spatafora J.W."/>
        </authorList>
    </citation>
    <scope>NUCLEOTIDE SEQUENCE [LARGE SCALE GENOMIC DNA]</scope>
    <source>
        <strain evidence="5 6">NRBC 100945</strain>
    </source>
</reference>
<feature type="active site" evidence="2">
    <location>
        <position position="278"/>
    </location>
</feature>
<dbReference type="Pfam" id="PF00026">
    <property type="entry name" value="Asp"/>
    <property type="match status" value="1"/>
</dbReference>
<evidence type="ECO:0000256" key="2">
    <source>
        <dbReference type="PIRSR" id="PIRSR601461-1"/>
    </source>
</evidence>
<feature type="non-terminal residue" evidence="5">
    <location>
        <position position="409"/>
    </location>
</feature>
<dbReference type="AlphaFoldDB" id="A0A2S4L2Z4"/>
<evidence type="ECO:0000313" key="5">
    <source>
        <dbReference type="EMBL" id="POR36777.1"/>
    </source>
</evidence>
<name>A0A2S4L2Z4_9HYPO</name>